<accession>A0ABD3B0U1</accession>
<dbReference type="InterPro" id="IPR036852">
    <property type="entry name" value="Peptidase_S8/S53_dom_sf"/>
</dbReference>
<dbReference type="PROSITE" id="PS00138">
    <property type="entry name" value="SUBTILASE_SER"/>
    <property type="match status" value="1"/>
</dbReference>
<evidence type="ECO:0000259" key="11">
    <source>
        <dbReference type="Pfam" id="PF17766"/>
    </source>
</evidence>
<dbReference type="Gene3D" id="2.60.40.2310">
    <property type="match status" value="1"/>
</dbReference>
<gene>
    <name evidence="12" type="ORF">ACH5RR_000264</name>
</gene>
<evidence type="ECO:0008006" key="14">
    <source>
        <dbReference type="Google" id="ProtNLM"/>
    </source>
</evidence>
<feature type="domain" description="Subtilisin-like protease fibronectin type-III" evidence="11">
    <location>
        <begin position="650"/>
        <end position="749"/>
    </location>
</feature>
<dbReference type="FunFam" id="3.30.70.80:FF:000002">
    <property type="entry name" value="Subtilisin-like protease SBT5.3"/>
    <property type="match status" value="1"/>
</dbReference>
<feature type="active site" description="Charge relay system" evidence="6 7">
    <location>
        <position position="215"/>
    </location>
</feature>
<dbReference type="InterPro" id="IPR037045">
    <property type="entry name" value="S8pro/Inhibitor_I9_sf"/>
</dbReference>
<dbReference type="InterPro" id="IPR023828">
    <property type="entry name" value="Peptidase_S8_Ser-AS"/>
</dbReference>
<name>A0ABD3B0U1_9GENT</name>
<evidence type="ECO:0000256" key="6">
    <source>
        <dbReference type="PIRSR" id="PIRSR615500-1"/>
    </source>
</evidence>
<evidence type="ECO:0000256" key="4">
    <source>
        <dbReference type="ARBA" id="ARBA00022801"/>
    </source>
</evidence>
<evidence type="ECO:0000256" key="3">
    <source>
        <dbReference type="ARBA" id="ARBA00022729"/>
    </source>
</evidence>
<dbReference type="FunFam" id="3.40.50.200:FF:000006">
    <property type="entry name" value="Subtilisin-like protease SBT1.5"/>
    <property type="match status" value="1"/>
</dbReference>
<dbReference type="InterPro" id="IPR000209">
    <property type="entry name" value="Peptidase_S8/S53_dom"/>
</dbReference>
<dbReference type="CDD" id="cd04852">
    <property type="entry name" value="Peptidases_S8_3"/>
    <property type="match status" value="1"/>
</dbReference>
<dbReference type="InterPro" id="IPR041469">
    <property type="entry name" value="Subtilisin-like_FN3"/>
</dbReference>
<evidence type="ECO:0000259" key="10">
    <source>
        <dbReference type="Pfam" id="PF05922"/>
    </source>
</evidence>
<dbReference type="SUPFAM" id="SSF52743">
    <property type="entry name" value="Subtilisin-like"/>
    <property type="match status" value="1"/>
</dbReference>
<feature type="signal peptide" evidence="8">
    <location>
        <begin position="1"/>
        <end position="34"/>
    </location>
</feature>
<feature type="active site" description="Charge relay system" evidence="6 7">
    <location>
        <position position="541"/>
    </location>
</feature>
<dbReference type="GO" id="GO:0006508">
    <property type="term" value="P:proteolysis"/>
    <property type="evidence" value="ECO:0007669"/>
    <property type="project" value="UniProtKB-KW"/>
</dbReference>
<evidence type="ECO:0000313" key="12">
    <source>
        <dbReference type="EMBL" id="KAL3536898.1"/>
    </source>
</evidence>
<dbReference type="Gene3D" id="3.50.30.30">
    <property type="match status" value="1"/>
</dbReference>
<keyword evidence="13" id="KW-1185">Reference proteome</keyword>
<keyword evidence="5 7" id="KW-0720">Serine protease</keyword>
<protein>
    <recommendedName>
        <fullName evidence="14">Xylem serine proteinase 1</fullName>
    </recommendedName>
</protein>
<dbReference type="Gene3D" id="3.40.50.200">
    <property type="entry name" value="Peptidase S8/S53 domain"/>
    <property type="match status" value="1"/>
</dbReference>
<dbReference type="AlphaFoldDB" id="A0ABD3B0U1"/>
<evidence type="ECO:0000256" key="1">
    <source>
        <dbReference type="ARBA" id="ARBA00011073"/>
    </source>
</evidence>
<comment type="similarity">
    <text evidence="1 7">Belongs to the peptidase S8 family.</text>
</comment>
<dbReference type="PROSITE" id="PS51892">
    <property type="entry name" value="SUBTILASE"/>
    <property type="match status" value="1"/>
</dbReference>
<feature type="domain" description="Inhibitor I9" evidence="10">
    <location>
        <begin position="41"/>
        <end position="120"/>
    </location>
</feature>
<dbReference type="Gene3D" id="3.30.70.80">
    <property type="entry name" value="Peptidase S8 propeptide/proteinase inhibitor I9"/>
    <property type="match status" value="1"/>
</dbReference>
<dbReference type="InterPro" id="IPR010259">
    <property type="entry name" value="S8pro/Inhibitor_I9"/>
</dbReference>
<dbReference type="PRINTS" id="PR00723">
    <property type="entry name" value="SUBTILISIN"/>
</dbReference>
<evidence type="ECO:0000256" key="8">
    <source>
        <dbReference type="SAM" id="SignalP"/>
    </source>
</evidence>
<feature type="active site" description="Charge relay system" evidence="6 7">
    <location>
        <position position="150"/>
    </location>
</feature>
<keyword evidence="4 7" id="KW-0378">Hydrolase</keyword>
<dbReference type="Proteomes" id="UP001630127">
    <property type="component" value="Unassembled WGS sequence"/>
</dbReference>
<evidence type="ECO:0000313" key="13">
    <source>
        <dbReference type="Proteomes" id="UP001630127"/>
    </source>
</evidence>
<keyword evidence="2 7" id="KW-0645">Protease</keyword>
<feature type="domain" description="Peptidase S8/S53" evidence="9">
    <location>
        <begin position="142"/>
        <end position="592"/>
    </location>
</feature>
<dbReference type="Pfam" id="PF17766">
    <property type="entry name" value="fn3_6"/>
    <property type="match status" value="1"/>
</dbReference>
<comment type="caution">
    <text evidence="12">The sequence shown here is derived from an EMBL/GenBank/DDBJ whole genome shotgun (WGS) entry which is preliminary data.</text>
</comment>
<evidence type="ECO:0000256" key="5">
    <source>
        <dbReference type="ARBA" id="ARBA00022825"/>
    </source>
</evidence>
<evidence type="ECO:0000256" key="2">
    <source>
        <dbReference type="ARBA" id="ARBA00022670"/>
    </source>
</evidence>
<evidence type="ECO:0000256" key="7">
    <source>
        <dbReference type="PROSITE-ProRule" id="PRU01240"/>
    </source>
</evidence>
<dbReference type="InterPro" id="IPR034197">
    <property type="entry name" value="Peptidases_S8_3"/>
</dbReference>
<dbReference type="PANTHER" id="PTHR10795">
    <property type="entry name" value="PROPROTEIN CONVERTASE SUBTILISIN/KEXIN"/>
    <property type="match status" value="1"/>
</dbReference>
<dbReference type="EMBL" id="JBJUIK010000001">
    <property type="protein sequence ID" value="KAL3536898.1"/>
    <property type="molecule type" value="Genomic_DNA"/>
</dbReference>
<dbReference type="GO" id="GO:0004252">
    <property type="term" value="F:serine-type endopeptidase activity"/>
    <property type="evidence" value="ECO:0007669"/>
    <property type="project" value="UniProtKB-UniRule"/>
</dbReference>
<feature type="chain" id="PRO_5044852684" description="Xylem serine proteinase 1" evidence="8">
    <location>
        <begin position="35"/>
        <end position="756"/>
    </location>
</feature>
<keyword evidence="3 8" id="KW-0732">Signal</keyword>
<dbReference type="Pfam" id="PF00082">
    <property type="entry name" value="Peptidase_S8"/>
    <property type="match status" value="1"/>
</dbReference>
<evidence type="ECO:0000259" key="9">
    <source>
        <dbReference type="Pfam" id="PF00082"/>
    </source>
</evidence>
<sequence>MMMGYYTNYICSFPIRHLILLFLITLTALQVANGDAQKDFYIVFMRDHLILNEEADVQQKHVDLLSSLKGSETDGRESLVYSYTKSFNAFAAKLSEDEVGKLSSMGDVVSVIKNGYHKLHTTKSWEFIGLPPTAKRNLQVESNIIVGLFDTGVTPQSESFKDDGLGPPPAKWKGTCDHFANFSGCNNKLIGARYFKLDNVPDPEDILSPIDVNGHGTHTSSTLAGSLVPDASLYGLAKGTARGAVPSARVVMYKVCWTNSGCADMDILAAFDAAIADGVDIISMSIGGLSGNYTNDSISVGSFYAMRKGIVTVASAGNDGPNLGGVTNHAPWVLTVAASGIDREFGSKVVLGNGQIISGVGVNTFEPKQKSYPITSGMDVAKNSKSRNSSSLCIEGSMDPKKVKGKIVYCKLAEWGADSVIKDLGGIGTIIESDMFLDTAQIFMAPATMVPSRTGKRITDYINSTRSSTAVIYRSQEVKTEAPFIASFSSRGPNPGSQHLLKPDIAAPGIDILASYTPLKSLTGLNGDTLYSDFTLMSGTSMSCPHVSGAAAYVKSFHPSWSPAAIKSAIMTTATPMSSKRDREAEFAYGAGQVNPTKALSPGLIYDMDDFSYIQFLCHEGYNDSSLASLIGQESINCSKLLPANGEDAINYPTVQLSLKSKQEPTTGIFRRVVTNVGPAQAIYNATIKAPKGVVIKVKPTSLSFSRVSQKRSFKVVVKANPMSSEVLMVSGSLTWKSPGHTVRSPIVIFNPMARH</sequence>
<reference evidence="12 13" key="1">
    <citation type="submission" date="2024-11" db="EMBL/GenBank/DDBJ databases">
        <title>A near-complete genome assembly of Cinchona calisaya.</title>
        <authorList>
            <person name="Lian D.C."/>
            <person name="Zhao X.W."/>
            <person name="Wei L."/>
        </authorList>
    </citation>
    <scope>NUCLEOTIDE SEQUENCE [LARGE SCALE GENOMIC DNA]</scope>
    <source>
        <tissue evidence="12">Nenye</tissue>
    </source>
</reference>
<proteinExistence type="inferred from homology"/>
<dbReference type="InterPro" id="IPR045051">
    <property type="entry name" value="SBT"/>
</dbReference>
<dbReference type="Pfam" id="PF05922">
    <property type="entry name" value="Inhibitor_I9"/>
    <property type="match status" value="1"/>
</dbReference>
<dbReference type="InterPro" id="IPR015500">
    <property type="entry name" value="Peptidase_S8_subtilisin-rel"/>
</dbReference>
<organism evidence="12 13">
    <name type="scientific">Cinchona calisaya</name>
    <dbReference type="NCBI Taxonomy" id="153742"/>
    <lineage>
        <taxon>Eukaryota</taxon>
        <taxon>Viridiplantae</taxon>
        <taxon>Streptophyta</taxon>
        <taxon>Embryophyta</taxon>
        <taxon>Tracheophyta</taxon>
        <taxon>Spermatophyta</taxon>
        <taxon>Magnoliopsida</taxon>
        <taxon>eudicotyledons</taxon>
        <taxon>Gunneridae</taxon>
        <taxon>Pentapetalae</taxon>
        <taxon>asterids</taxon>
        <taxon>lamiids</taxon>
        <taxon>Gentianales</taxon>
        <taxon>Rubiaceae</taxon>
        <taxon>Cinchonoideae</taxon>
        <taxon>Cinchoneae</taxon>
        <taxon>Cinchona</taxon>
    </lineage>
</organism>
<dbReference type="CDD" id="cd02120">
    <property type="entry name" value="PA_subtilisin_like"/>
    <property type="match status" value="1"/>
</dbReference>